<accession>A0A498DJZ1</accession>
<dbReference type="OrthoDB" id="9802805at2"/>
<dbReference type="SUPFAM" id="SSF55811">
    <property type="entry name" value="Nudix"/>
    <property type="match status" value="1"/>
</dbReference>
<keyword evidence="9" id="KW-1185">Reference proteome</keyword>
<evidence type="ECO:0000256" key="4">
    <source>
        <dbReference type="ARBA" id="ARBA00022801"/>
    </source>
</evidence>
<dbReference type="Pfam" id="PF00293">
    <property type="entry name" value="NUDIX"/>
    <property type="match status" value="1"/>
</dbReference>
<dbReference type="Gene3D" id="3.90.79.10">
    <property type="entry name" value="Nucleoside Triphosphate Pyrophosphohydrolase"/>
    <property type="match status" value="1"/>
</dbReference>
<dbReference type="InterPro" id="IPR015797">
    <property type="entry name" value="NUDIX_hydrolase-like_dom_sf"/>
</dbReference>
<comment type="cofactor">
    <cofactor evidence="2">
        <name>Mg(2+)</name>
        <dbReference type="ChEBI" id="CHEBI:18420"/>
    </cofactor>
</comment>
<evidence type="ECO:0000313" key="8">
    <source>
        <dbReference type="EMBL" id="RLL42745.1"/>
    </source>
</evidence>
<dbReference type="PANTHER" id="PTHR12992">
    <property type="entry name" value="NUDIX HYDROLASE"/>
    <property type="match status" value="1"/>
</dbReference>
<dbReference type="EMBL" id="RCHR01000005">
    <property type="protein sequence ID" value="RLL42745.1"/>
    <property type="molecule type" value="Genomic_DNA"/>
</dbReference>
<organism evidence="8 9">
    <name type="scientific">Oceanobacillus piezotolerans</name>
    <dbReference type="NCBI Taxonomy" id="2448030"/>
    <lineage>
        <taxon>Bacteria</taxon>
        <taxon>Bacillati</taxon>
        <taxon>Bacillota</taxon>
        <taxon>Bacilli</taxon>
        <taxon>Bacillales</taxon>
        <taxon>Bacillaceae</taxon>
        <taxon>Oceanobacillus</taxon>
    </lineage>
</organism>
<reference evidence="8 9" key="1">
    <citation type="submission" date="2018-10" db="EMBL/GenBank/DDBJ databases">
        <title>Oceanobacillus sp. YLB-02 draft genome.</title>
        <authorList>
            <person name="Yu L."/>
        </authorList>
    </citation>
    <scope>NUCLEOTIDE SEQUENCE [LARGE SCALE GENOMIC DNA]</scope>
    <source>
        <strain evidence="8 9">YLB-02</strain>
    </source>
</reference>
<evidence type="ECO:0000256" key="6">
    <source>
        <dbReference type="ARBA" id="ARBA00023211"/>
    </source>
</evidence>
<evidence type="ECO:0000259" key="7">
    <source>
        <dbReference type="PROSITE" id="PS51462"/>
    </source>
</evidence>
<sequence>MDKDTIINQLKKRKPRILGEDTLRKSAVLLPLVETNNETHILFEKRAMHMRRQPGDICFPGGRIDKEDTNPAACAIRETTEELGIPATSITSLVPLDYLVFDMGRMIYPYVGIINHPEEIIPNKEEVGEVFTVPLEFLLNTEPEIHKIHLQVIPDEKFPLDLIIGGENYQWQMRQIDELFYQYEGKVIWGLTAKILHHFITLIR</sequence>
<dbReference type="InterPro" id="IPR045121">
    <property type="entry name" value="CoAse"/>
</dbReference>
<keyword evidence="6" id="KW-0464">Manganese</keyword>
<keyword evidence="4" id="KW-0378">Hydrolase</keyword>
<dbReference type="AlphaFoldDB" id="A0A498DJZ1"/>
<protein>
    <submittedName>
        <fullName evidence="8">CoA pyrophosphatase</fullName>
    </submittedName>
</protein>
<evidence type="ECO:0000256" key="1">
    <source>
        <dbReference type="ARBA" id="ARBA00001936"/>
    </source>
</evidence>
<keyword evidence="5" id="KW-0460">Magnesium</keyword>
<name>A0A498DJZ1_9BACI</name>
<keyword evidence="3" id="KW-0479">Metal-binding</keyword>
<feature type="domain" description="Nudix hydrolase" evidence="7">
    <location>
        <begin position="23"/>
        <end position="158"/>
    </location>
</feature>
<evidence type="ECO:0000256" key="5">
    <source>
        <dbReference type="ARBA" id="ARBA00022842"/>
    </source>
</evidence>
<dbReference type="RefSeq" id="WP_121524112.1">
    <property type="nucleotide sequence ID" value="NZ_RCHR01000005.1"/>
</dbReference>
<comment type="caution">
    <text evidence="8">The sequence shown here is derived from an EMBL/GenBank/DDBJ whole genome shotgun (WGS) entry which is preliminary data.</text>
</comment>
<dbReference type="Proteomes" id="UP000270219">
    <property type="component" value="Unassembled WGS sequence"/>
</dbReference>
<dbReference type="InterPro" id="IPR000086">
    <property type="entry name" value="NUDIX_hydrolase_dom"/>
</dbReference>
<comment type="cofactor">
    <cofactor evidence="1">
        <name>Mn(2+)</name>
        <dbReference type="ChEBI" id="CHEBI:29035"/>
    </cofactor>
</comment>
<dbReference type="GO" id="GO:0046872">
    <property type="term" value="F:metal ion binding"/>
    <property type="evidence" value="ECO:0007669"/>
    <property type="project" value="UniProtKB-KW"/>
</dbReference>
<evidence type="ECO:0000256" key="2">
    <source>
        <dbReference type="ARBA" id="ARBA00001946"/>
    </source>
</evidence>
<dbReference type="PROSITE" id="PS51462">
    <property type="entry name" value="NUDIX"/>
    <property type="match status" value="1"/>
</dbReference>
<dbReference type="CDD" id="cd03426">
    <property type="entry name" value="NUDIX_CoAse_Nudt7"/>
    <property type="match status" value="1"/>
</dbReference>
<dbReference type="PANTHER" id="PTHR12992:SF11">
    <property type="entry name" value="MITOCHONDRIAL COENZYME A DIPHOSPHATASE NUDT8"/>
    <property type="match status" value="1"/>
</dbReference>
<gene>
    <name evidence="8" type="ORF">D8M04_14420</name>
</gene>
<proteinExistence type="predicted"/>
<evidence type="ECO:0000256" key="3">
    <source>
        <dbReference type="ARBA" id="ARBA00022723"/>
    </source>
</evidence>
<evidence type="ECO:0000313" key="9">
    <source>
        <dbReference type="Proteomes" id="UP000270219"/>
    </source>
</evidence>
<dbReference type="GO" id="GO:0010945">
    <property type="term" value="F:coenzyme A diphosphatase activity"/>
    <property type="evidence" value="ECO:0007669"/>
    <property type="project" value="InterPro"/>
</dbReference>